<dbReference type="PANTHER" id="PTHR10091:SF0">
    <property type="entry name" value="GALACTOSE MUTAROTASE"/>
    <property type="match status" value="1"/>
</dbReference>
<keyword evidence="4 5" id="KW-0119">Carbohydrate metabolism</keyword>
<keyword evidence="7" id="KW-1185">Reference proteome</keyword>
<comment type="caution">
    <text evidence="6">The sequence shown here is derived from an EMBL/GenBank/DDBJ whole genome shotgun (WGS) entry which is preliminary data.</text>
</comment>
<evidence type="ECO:0000313" key="6">
    <source>
        <dbReference type="EMBL" id="GAA0591143.1"/>
    </source>
</evidence>
<dbReference type="InterPro" id="IPR011013">
    <property type="entry name" value="Gal_mutarotase_sf_dom"/>
</dbReference>
<dbReference type="EMBL" id="BAAADS010000001">
    <property type="protein sequence ID" value="GAA0591143.1"/>
    <property type="molecule type" value="Genomic_DNA"/>
</dbReference>
<comment type="pathway">
    <text evidence="1 5">Carbohydrate metabolism; hexose metabolism.</text>
</comment>
<keyword evidence="3 5" id="KW-0413">Isomerase</keyword>
<dbReference type="InterPro" id="IPR047215">
    <property type="entry name" value="Galactose_mutarotase-like"/>
</dbReference>
<dbReference type="InterPro" id="IPR014718">
    <property type="entry name" value="GH-type_carb-bd"/>
</dbReference>
<sequence>MNITEQHITEIKTTWREFTLTNDSQTSVSFLNYGGIITEISAPDRNGNVENVILGFDDYRDYAANPVFFGAIIGRVAGRIQDAALPVHNQVYQLTANEGANHLHGGPNGFHSVLWDAAPFRTNHSVGVTLSHQSPDNEGGYPGTLSVDVTYELDNRNRFTITYHANTDKITPLALTNHSYFNLSGNGKRTIENHHITMASKRYAELDSSFIPTGNILDAAGTPFDFTNGHNLKDGLITNHPQNKIVGNGYDHYFLFDKSGKADVEVREPGSGRTLTVTTDEPGIVMYTSNNLDDNLKLKSGTSGRYMGVCLETQKHPAALSHDNFPPILLTPEKEYMSRTTFTFGVDK</sequence>
<dbReference type="Proteomes" id="UP001500866">
    <property type="component" value="Unassembled WGS sequence"/>
</dbReference>
<organism evidence="6 7">
    <name type="scientific">Virgibacillus siamensis</name>
    <dbReference type="NCBI Taxonomy" id="480071"/>
    <lineage>
        <taxon>Bacteria</taxon>
        <taxon>Bacillati</taxon>
        <taxon>Bacillota</taxon>
        <taxon>Bacilli</taxon>
        <taxon>Bacillales</taxon>
        <taxon>Bacillaceae</taxon>
        <taxon>Virgibacillus</taxon>
    </lineage>
</organism>
<dbReference type="NCBIfam" id="NF008277">
    <property type="entry name" value="PRK11055.1"/>
    <property type="match status" value="1"/>
</dbReference>
<dbReference type="PANTHER" id="PTHR10091">
    <property type="entry name" value="ALDOSE-1-EPIMERASE"/>
    <property type="match status" value="1"/>
</dbReference>
<comment type="similarity">
    <text evidence="2 5">Belongs to the aldose epimerase family.</text>
</comment>
<dbReference type="CDD" id="cd09019">
    <property type="entry name" value="galactose_mutarotase_like"/>
    <property type="match status" value="1"/>
</dbReference>
<evidence type="ECO:0000313" key="7">
    <source>
        <dbReference type="Proteomes" id="UP001500866"/>
    </source>
</evidence>
<dbReference type="Pfam" id="PF01263">
    <property type="entry name" value="Aldose_epim"/>
    <property type="match status" value="1"/>
</dbReference>
<dbReference type="InterPro" id="IPR015443">
    <property type="entry name" value="Aldose_1-epimerase"/>
</dbReference>
<evidence type="ECO:0000256" key="2">
    <source>
        <dbReference type="ARBA" id="ARBA00006206"/>
    </source>
</evidence>
<evidence type="ECO:0000256" key="1">
    <source>
        <dbReference type="ARBA" id="ARBA00005028"/>
    </source>
</evidence>
<protein>
    <recommendedName>
        <fullName evidence="5">Aldose 1-epimerase</fullName>
        <ecNumber evidence="5">5.1.3.3</ecNumber>
    </recommendedName>
</protein>
<dbReference type="EC" id="5.1.3.3" evidence="5"/>
<dbReference type="SUPFAM" id="SSF74650">
    <property type="entry name" value="Galactose mutarotase-like"/>
    <property type="match status" value="1"/>
</dbReference>
<evidence type="ECO:0000256" key="4">
    <source>
        <dbReference type="ARBA" id="ARBA00023277"/>
    </source>
</evidence>
<name>A0ABP3QJA5_9BACI</name>
<comment type="catalytic activity">
    <reaction evidence="5">
        <text>alpha-D-glucose = beta-D-glucose</text>
        <dbReference type="Rhea" id="RHEA:10264"/>
        <dbReference type="ChEBI" id="CHEBI:15903"/>
        <dbReference type="ChEBI" id="CHEBI:17925"/>
        <dbReference type="EC" id="5.1.3.3"/>
    </reaction>
</comment>
<dbReference type="PIRSF" id="PIRSF005096">
    <property type="entry name" value="GALM"/>
    <property type="match status" value="1"/>
</dbReference>
<dbReference type="RefSeq" id="WP_343809813.1">
    <property type="nucleotide sequence ID" value="NZ_BAAADS010000001.1"/>
</dbReference>
<dbReference type="InterPro" id="IPR008183">
    <property type="entry name" value="Aldose_1/G6P_1-epimerase"/>
</dbReference>
<evidence type="ECO:0000256" key="5">
    <source>
        <dbReference type="PIRNR" id="PIRNR005096"/>
    </source>
</evidence>
<gene>
    <name evidence="6" type="ORF">GCM10009001_03970</name>
</gene>
<dbReference type="Gene3D" id="2.70.98.10">
    <property type="match status" value="1"/>
</dbReference>
<proteinExistence type="inferred from homology"/>
<accession>A0ABP3QJA5</accession>
<reference evidence="7" key="1">
    <citation type="journal article" date="2019" name="Int. J. Syst. Evol. Microbiol.">
        <title>The Global Catalogue of Microorganisms (GCM) 10K type strain sequencing project: providing services to taxonomists for standard genome sequencing and annotation.</title>
        <authorList>
            <consortium name="The Broad Institute Genomics Platform"/>
            <consortium name="The Broad Institute Genome Sequencing Center for Infectious Disease"/>
            <person name="Wu L."/>
            <person name="Ma J."/>
        </authorList>
    </citation>
    <scope>NUCLEOTIDE SEQUENCE [LARGE SCALE GENOMIC DNA]</scope>
    <source>
        <strain evidence="7">JCM 15395</strain>
    </source>
</reference>
<evidence type="ECO:0000256" key="3">
    <source>
        <dbReference type="ARBA" id="ARBA00023235"/>
    </source>
</evidence>